<dbReference type="CDD" id="cd00093">
    <property type="entry name" value="HTH_XRE"/>
    <property type="match status" value="1"/>
</dbReference>
<evidence type="ECO:0000313" key="3">
    <source>
        <dbReference type="EMBL" id="GAA4458871.1"/>
    </source>
</evidence>
<evidence type="ECO:0000313" key="4">
    <source>
        <dbReference type="Proteomes" id="UP001501410"/>
    </source>
</evidence>
<dbReference type="EMBL" id="BAABEZ010000024">
    <property type="protein sequence ID" value="GAA4458871.1"/>
    <property type="molecule type" value="Genomic_DNA"/>
</dbReference>
<name>A0ABP8MZT2_9BACT</name>
<dbReference type="Proteomes" id="UP001501410">
    <property type="component" value="Unassembled WGS sequence"/>
</dbReference>
<dbReference type="Pfam" id="PF01381">
    <property type="entry name" value="HTH_3"/>
    <property type="match status" value="1"/>
</dbReference>
<keyword evidence="4" id="KW-1185">Reference proteome</keyword>
<feature type="coiled-coil region" evidence="1">
    <location>
        <begin position="93"/>
        <end position="127"/>
    </location>
</feature>
<proteinExistence type="predicted"/>
<reference evidence="4" key="1">
    <citation type="journal article" date="2019" name="Int. J. Syst. Evol. Microbiol.">
        <title>The Global Catalogue of Microorganisms (GCM) 10K type strain sequencing project: providing services to taxonomists for standard genome sequencing and annotation.</title>
        <authorList>
            <consortium name="The Broad Institute Genomics Platform"/>
            <consortium name="The Broad Institute Genome Sequencing Center for Infectious Disease"/>
            <person name="Wu L."/>
            <person name="Ma J."/>
        </authorList>
    </citation>
    <scope>NUCLEOTIDE SEQUENCE [LARGE SCALE GENOMIC DNA]</scope>
    <source>
        <strain evidence="4">JCM 31921</strain>
    </source>
</reference>
<dbReference type="RefSeq" id="WP_344828495.1">
    <property type="nucleotide sequence ID" value="NZ_BAABEZ010000024.1"/>
</dbReference>
<dbReference type="PROSITE" id="PS50943">
    <property type="entry name" value="HTH_CROC1"/>
    <property type="match status" value="1"/>
</dbReference>
<gene>
    <name evidence="3" type="ORF">GCM10023092_27890</name>
</gene>
<comment type="caution">
    <text evidence="3">The sequence shown here is derived from an EMBL/GenBank/DDBJ whole genome shotgun (WGS) entry which is preliminary data.</text>
</comment>
<keyword evidence="1" id="KW-0175">Coiled coil</keyword>
<accession>A0ABP8MZT2</accession>
<organism evidence="3 4">
    <name type="scientific">Rurimicrobium arvi</name>
    <dbReference type="NCBI Taxonomy" id="2049916"/>
    <lineage>
        <taxon>Bacteria</taxon>
        <taxon>Pseudomonadati</taxon>
        <taxon>Bacteroidota</taxon>
        <taxon>Chitinophagia</taxon>
        <taxon>Chitinophagales</taxon>
        <taxon>Chitinophagaceae</taxon>
        <taxon>Rurimicrobium</taxon>
    </lineage>
</organism>
<protein>
    <recommendedName>
        <fullName evidence="2">HTH cro/C1-type domain-containing protein</fullName>
    </recommendedName>
</protein>
<dbReference type="Gene3D" id="1.10.260.40">
    <property type="entry name" value="lambda repressor-like DNA-binding domains"/>
    <property type="match status" value="1"/>
</dbReference>
<dbReference type="SUPFAM" id="SSF47413">
    <property type="entry name" value="lambda repressor-like DNA-binding domains"/>
    <property type="match status" value="1"/>
</dbReference>
<dbReference type="InterPro" id="IPR001387">
    <property type="entry name" value="Cro/C1-type_HTH"/>
</dbReference>
<feature type="domain" description="HTH cro/C1-type" evidence="2">
    <location>
        <begin position="10"/>
        <end position="63"/>
    </location>
</feature>
<dbReference type="InterPro" id="IPR010982">
    <property type="entry name" value="Lambda_DNA-bd_dom_sf"/>
</dbReference>
<evidence type="ECO:0000256" key="1">
    <source>
        <dbReference type="SAM" id="Coils"/>
    </source>
</evidence>
<sequence>MLKSMKNFDLKSFRKSLRLTQSVLGDMIGVSGNLISSMELGKAQMTLDTYDKLKKHFPDIDFSNFQLEAHDGMVTEPAPFFKTQGSQMLFDMYQEKDRQLTQCNEEKATLLREIIRLKDELANSKQAH</sequence>
<evidence type="ECO:0000259" key="2">
    <source>
        <dbReference type="PROSITE" id="PS50943"/>
    </source>
</evidence>